<comment type="caution">
    <text evidence="3">The sequence shown here is derived from an EMBL/GenBank/DDBJ whole genome shotgun (WGS) entry which is preliminary data.</text>
</comment>
<accession>A0A2A2SGR1</accession>
<keyword evidence="4" id="KW-1185">Reference proteome</keyword>
<proteinExistence type="predicted"/>
<feature type="transmembrane region" description="Helical" evidence="1">
    <location>
        <begin position="20"/>
        <end position="40"/>
    </location>
</feature>
<evidence type="ECO:0000313" key="3">
    <source>
        <dbReference type="EMBL" id="PAX08474.1"/>
    </source>
</evidence>
<dbReference type="RefSeq" id="WP_095996984.1">
    <property type="nucleotide sequence ID" value="NZ_NSLI01000002.1"/>
</dbReference>
<keyword evidence="1" id="KW-0472">Membrane</keyword>
<evidence type="ECO:0000313" key="4">
    <source>
        <dbReference type="Proteomes" id="UP000218151"/>
    </source>
</evidence>
<reference evidence="4" key="1">
    <citation type="submission" date="2017-09" db="EMBL/GenBank/DDBJ databases">
        <authorList>
            <person name="Feng G."/>
            <person name="Zhu H."/>
        </authorList>
    </citation>
    <scope>NUCLEOTIDE SEQUENCE [LARGE SCALE GENOMIC DNA]</scope>
    <source>
        <strain evidence="4">1PNM-20</strain>
    </source>
</reference>
<dbReference type="InterPro" id="IPR012495">
    <property type="entry name" value="TadE-like_dom"/>
</dbReference>
<organism evidence="3 4">
    <name type="scientific">Sphingomonas lenta</name>
    <dbReference type="NCBI Taxonomy" id="1141887"/>
    <lineage>
        <taxon>Bacteria</taxon>
        <taxon>Pseudomonadati</taxon>
        <taxon>Pseudomonadota</taxon>
        <taxon>Alphaproteobacteria</taxon>
        <taxon>Sphingomonadales</taxon>
        <taxon>Sphingomonadaceae</taxon>
        <taxon>Sphingomonas</taxon>
    </lineage>
</organism>
<dbReference type="AlphaFoldDB" id="A0A2A2SGR1"/>
<evidence type="ECO:0000259" key="2">
    <source>
        <dbReference type="Pfam" id="PF07811"/>
    </source>
</evidence>
<dbReference type="OrthoDB" id="7432392at2"/>
<keyword evidence="1" id="KW-1133">Transmembrane helix</keyword>
<evidence type="ECO:0000256" key="1">
    <source>
        <dbReference type="SAM" id="Phobius"/>
    </source>
</evidence>
<protein>
    <submittedName>
        <fullName evidence="3">Tight adherence protein TadE</fullName>
    </submittedName>
</protein>
<name>A0A2A2SGR1_9SPHN</name>
<dbReference type="Pfam" id="PF07811">
    <property type="entry name" value="TadE"/>
    <property type="match status" value="1"/>
</dbReference>
<dbReference type="EMBL" id="NSLI01000002">
    <property type="protein sequence ID" value="PAX08474.1"/>
    <property type="molecule type" value="Genomic_DNA"/>
</dbReference>
<dbReference type="Proteomes" id="UP000218151">
    <property type="component" value="Unassembled WGS sequence"/>
</dbReference>
<gene>
    <name evidence="3" type="ORF">CKY28_03540</name>
</gene>
<keyword evidence="1" id="KW-0812">Transmembrane</keyword>
<feature type="domain" description="TadE-like" evidence="2">
    <location>
        <begin position="13"/>
        <end position="52"/>
    </location>
</feature>
<sequence>MSPVRGMLSDARGVAFVEFALSLPLFLVMLMGGAEVAHYMTTRMRVSQLALHVADHAARIGDGDLLAAKLISERQINDLLTGAGLQSAELDIYGRGRVILSSLQEMDAPNPNNRFEIKWQRCRGSLTHTPEYGEQGATDLTGMGPAGNQVTALPNGATMFVEIRYDYRPLLGSDYIAFGDFTESAAMAVRNRRNLQQIAQDAPPSSCS</sequence>